<protein>
    <recommendedName>
        <fullName evidence="1">F-box domain-containing protein</fullName>
    </recommendedName>
</protein>
<gene>
    <name evidence="2" type="ORF">VitviT2T_018901</name>
</gene>
<reference evidence="2 3" key="1">
    <citation type="journal article" date="2023" name="Hortic Res">
        <title>The complete reference genome for grapevine (Vitis vinifera L.) genetics and breeding.</title>
        <authorList>
            <person name="Shi X."/>
            <person name="Cao S."/>
            <person name="Wang X."/>
            <person name="Huang S."/>
            <person name="Wang Y."/>
            <person name="Liu Z."/>
            <person name="Liu W."/>
            <person name="Leng X."/>
            <person name="Peng Y."/>
            <person name="Wang N."/>
            <person name="Wang Y."/>
            <person name="Ma Z."/>
            <person name="Xu X."/>
            <person name="Zhang F."/>
            <person name="Xue H."/>
            <person name="Zhong H."/>
            <person name="Wang Y."/>
            <person name="Zhang K."/>
            <person name="Velt A."/>
            <person name="Avia K."/>
            <person name="Holtgrawe D."/>
            <person name="Grimplet J."/>
            <person name="Matus J.T."/>
            <person name="Ware D."/>
            <person name="Wu X."/>
            <person name="Wang H."/>
            <person name="Liu C."/>
            <person name="Fang Y."/>
            <person name="Rustenholz C."/>
            <person name="Cheng Z."/>
            <person name="Xiao H."/>
            <person name="Zhou Y."/>
        </authorList>
    </citation>
    <scope>NUCLEOTIDE SEQUENCE [LARGE SCALE GENOMIC DNA]</scope>
    <source>
        <strain evidence="3">cv. Pinot noir / PN40024</strain>
        <tissue evidence="2">Leaf</tissue>
    </source>
</reference>
<dbReference type="InterPro" id="IPR036047">
    <property type="entry name" value="F-box-like_dom_sf"/>
</dbReference>
<name>A0ABY9CYW0_VITVI</name>
<proteinExistence type="predicted"/>
<evidence type="ECO:0000259" key="1">
    <source>
        <dbReference type="SMART" id="SM00256"/>
    </source>
</evidence>
<dbReference type="InterPro" id="IPR001810">
    <property type="entry name" value="F-box_dom"/>
</dbReference>
<dbReference type="PANTHER" id="PTHR31293:SF12">
    <property type="entry name" value="RNI-LIKE SUPERFAMILY PROTEIN"/>
    <property type="match status" value="1"/>
</dbReference>
<evidence type="ECO:0000313" key="3">
    <source>
        <dbReference type="Proteomes" id="UP001227230"/>
    </source>
</evidence>
<dbReference type="EMBL" id="CP126659">
    <property type="protein sequence ID" value="WKA00559.1"/>
    <property type="molecule type" value="Genomic_DNA"/>
</dbReference>
<dbReference type="SMART" id="SM00256">
    <property type="entry name" value="FBOX"/>
    <property type="match status" value="1"/>
</dbReference>
<feature type="domain" description="F-box" evidence="1">
    <location>
        <begin position="28"/>
        <end position="68"/>
    </location>
</feature>
<keyword evidence="3" id="KW-1185">Reference proteome</keyword>
<sequence length="74" mass="8765">MERMHRLERRKMARLLTLSKGEDRISKLPNEILVSILSRVTLREAALTCFLSKRWRYLWTYISVLNFDVVGNIG</sequence>
<dbReference type="InterPro" id="IPR055294">
    <property type="entry name" value="FBL60-like"/>
</dbReference>
<dbReference type="Gene3D" id="1.20.1280.50">
    <property type="match status" value="1"/>
</dbReference>
<accession>A0ABY9CYW0</accession>
<dbReference type="Pfam" id="PF00646">
    <property type="entry name" value="F-box"/>
    <property type="match status" value="1"/>
</dbReference>
<organism evidence="2 3">
    <name type="scientific">Vitis vinifera</name>
    <name type="common">Grape</name>
    <dbReference type="NCBI Taxonomy" id="29760"/>
    <lineage>
        <taxon>Eukaryota</taxon>
        <taxon>Viridiplantae</taxon>
        <taxon>Streptophyta</taxon>
        <taxon>Embryophyta</taxon>
        <taxon>Tracheophyta</taxon>
        <taxon>Spermatophyta</taxon>
        <taxon>Magnoliopsida</taxon>
        <taxon>eudicotyledons</taxon>
        <taxon>Gunneridae</taxon>
        <taxon>Pentapetalae</taxon>
        <taxon>rosids</taxon>
        <taxon>Vitales</taxon>
        <taxon>Vitaceae</taxon>
        <taxon>Viteae</taxon>
        <taxon>Vitis</taxon>
    </lineage>
</organism>
<dbReference type="PANTHER" id="PTHR31293">
    <property type="entry name" value="RNI-LIKE SUPERFAMILY PROTEIN"/>
    <property type="match status" value="1"/>
</dbReference>
<dbReference type="SUPFAM" id="SSF81383">
    <property type="entry name" value="F-box domain"/>
    <property type="match status" value="1"/>
</dbReference>
<evidence type="ECO:0000313" key="2">
    <source>
        <dbReference type="EMBL" id="WKA00559.1"/>
    </source>
</evidence>
<dbReference type="Proteomes" id="UP001227230">
    <property type="component" value="Chromosome 12"/>
</dbReference>